<sequence>MERHGEEQLDMDQIDLSMRFNPAHEVGISCGTVTIDPKRAKVLIIWNIRLQIHQLPKGRRNVEESWFDTALRETHEETGFAATPLALRVPTRAQLPKRALPNKGKGYKKPEILWDHVSREFIGTCSYPDPQSKSPCFKTVYFWAATCDSTSTPDKDTQDEGENLIPKWIDLADIEKFLRFEAEIAVVKKAVSDMKRSGHKIGEQ</sequence>
<dbReference type="PROSITE" id="PS00893">
    <property type="entry name" value="NUDIX_BOX"/>
    <property type="match status" value="1"/>
</dbReference>
<keyword evidence="1" id="KW-0378">Hydrolase</keyword>
<dbReference type="EMBL" id="JAULSY010000041">
    <property type="protein sequence ID" value="KAK0669573.1"/>
    <property type="molecule type" value="Genomic_DNA"/>
</dbReference>
<evidence type="ECO:0000256" key="1">
    <source>
        <dbReference type="ARBA" id="ARBA00022801"/>
    </source>
</evidence>
<dbReference type="PROSITE" id="PS51462">
    <property type="entry name" value="NUDIX"/>
    <property type="match status" value="1"/>
</dbReference>
<keyword evidence="4" id="KW-1185">Reference proteome</keyword>
<gene>
    <name evidence="3" type="ORF">QBC41DRAFT_355719</name>
</gene>
<protein>
    <recommendedName>
        <fullName evidence="2">Nudix hydrolase domain-containing protein</fullName>
    </recommendedName>
</protein>
<evidence type="ECO:0000259" key="2">
    <source>
        <dbReference type="PROSITE" id="PS51462"/>
    </source>
</evidence>
<dbReference type="InterPro" id="IPR020084">
    <property type="entry name" value="NUDIX_hydrolase_CS"/>
</dbReference>
<comment type="caution">
    <text evidence="3">The sequence shown here is derived from an EMBL/GenBank/DDBJ whole genome shotgun (WGS) entry which is preliminary data.</text>
</comment>
<dbReference type="SUPFAM" id="SSF55811">
    <property type="entry name" value="Nudix"/>
    <property type="match status" value="1"/>
</dbReference>
<name>A0AA39ZFE7_9PEZI</name>
<evidence type="ECO:0000313" key="4">
    <source>
        <dbReference type="Proteomes" id="UP001174997"/>
    </source>
</evidence>
<dbReference type="GO" id="GO:0016787">
    <property type="term" value="F:hydrolase activity"/>
    <property type="evidence" value="ECO:0007669"/>
    <property type="project" value="UniProtKB-KW"/>
</dbReference>
<organism evidence="3 4">
    <name type="scientific">Cercophora samala</name>
    <dbReference type="NCBI Taxonomy" id="330535"/>
    <lineage>
        <taxon>Eukaryota</taxon>
        <taxon>Fungi</taxon>
        <taxon>Dikarya</taxon>
        <taxon>Ascomycota</taxon>
        <taxon>Pezizomycotina</taxon>
        <taxon>Sordariomycetes</taxon>
        <taxon>Sordariomycetidae</taxon>
        <taxon>Sordariales</taxon>
        <taxon>Lasiosphaeriaceae</taxon>
        <taxon>Cercophora</taxon>
    </lineage>
</organism>
<dbReference type="AlphaFoldDB" id="A0AA39ZFE7"/>
<accession>A0AA39ZFE7</accession>
<evidence type="ECO:0000313" key="3">
    <source>
        <dbReference type="EMBL" id="KAK0669573.1"/>
    </source>
</evidence>
<dbReference type="Pfam" id="PF00293">
    <property type="entry name" value="NUDIX"/>
    <property type="match status" value="1"/>
</dbReference>
<dbReference type="InterPro" id="IPR015797">
    <property type="entry name" value="NUDIX_hydrolase-like_dom_sf"/>
</dbReference>
<proteinExistence type="predicted"/>
<dbReference type="Gene3D" id="3.90.79.10">
    <property type="entry name" value="Nucleoside Triphosphate Pyrophosphohydrolase"/>
    <property type="match status" value="1"/>
</dbReference>
<dbReference type="Proteomes" id="UP001174997">
    <property type="component" value="Unassembled WGS sequence"/>
</dbReference>
<reference evidence="3" key="1">
    <citation type="submission" date="2023-06" db="EMBL/GenBank/DDBJ databases">
        <title>Genome-scale phylogeny and comparative genomics of the fungal order Sordariales.</title>
        <authorList>
            <consortium name="Lawrence Berkeley National Laboratory"/>
            <person name="Hensen N."/>
            <person name="Bonometti L."/>
            <person name="Westerberg I."/>
            <person name="Brannstrom I.O."/>
            <person name="Guillou S."/>
            <person name="Cros-Aarteil S."/>
            <person name="Calhoun S."/>
            <person name="Haridas S."/>
            <person name="Kuo A."/>
            <person name="Mondo S."/>
            <person name="Pangilinan J."/>
            <person name="Riley R."/>
            <person name="Labutti K."/>
            <person name="Andreopoulos B."/>
            <person name="Lipzen A."/>
            <person name="Chen C."/>
            <person name="Yanf M."/>
            <person name="Daum C."/>
            <person name="Ng V."/>
            <person name="Clum A."/>
            <person name="Steindorff A."/>
            <person name="Ohm R."/>
            <person name="Martin F."/>
            <person name="Silar P."/>
            <person name="Natvig D."/>
            <person name="Lalanne C."/>
            <person name="Gautier V."/>
            <person name="Ament-Velasquez S.L."/>
            <person name="Kruys A."/>
            <person name="Hutchinson M.I."/>
            <person name="Powell A.J."/>
            <person name="Barry K."/>
            <person name="Miller A.N."/>
            <person name="Grigoriev I.V."/>
            <person name="Debuchy R."/>
            <person name="Gladieux P."/>
            <person name="Thoren M.H."/>
            <person name="Johannesson H."/>
        </authorList>
    </citation>
    <scope>NUCLEOTIDE SEQUENCE</scope>
    <source>
        <strain evidence="3">CBS 307.81</strain>
    </source>
</reference>
<feature type="domain" description="Nudix hydrolase" evidence="2">
    <location>
        <begin position="25"/>
        <end position="192"/>
    </location>
</feature>
<dbReference type="InterPro" id="IPR000086">
    <property type="entry name" value="NUDIX_hydrolase_dom"/>
</dbReference>